<evidence type="ECO:0000313" key="1">
    <source>
        <dbReference type="EMBL" id="PZR18345.1"/>
    </source>
</evidence>
<evidence type="ECO:0000313" key="2">
    <source>
        <dbReference type="Proteomes" id="UP000249061"/>
    </source>
</evidence>
<organism evidence="1 2">
    <name type="scientific">Archangium gephyra</name>
    <dbReference type="NCBI Taxonomy" id="48"/>
    <lineage>
        <taxon>Bacteria</taxon>
        <taxon>Pseudomonadati</taxon>
        <taxon>Myxococcota</taxon>
        <taxon>Myxococcia</taxon>
        <taxon>Myxococcales</taxon>
        <taxon>Cystobacterineae</taxon>
        <taxon>Archangiaceae</taxon>
        <taxon>Archangium</taxon>
    </lineage>
</organism>
<gene>
    <name evidence="1" type="ORF">DI536_00215</name>
</gene>
<comment type="caution">
    <text evidence="1">The sequence shown here is derived from an EMBL/GenBank/DDBJ whole genome shotgun (WGS) entry which is preliminary data.</text>
</comment>
<protein>
    <recommendedName>
        <fullName evidence="3">EF-hand domain-containing protein</fullName>
    </recommendedName>
</protein>
<reference evidence="1 2" key="1">
    <citation type="submission" date="2017-08" db="EMBL/GenBank/DDBJ databases">
        <title>Infants hospitalized years apart are colonized by the same room-sourced microbial strains.</title>
        <authorList>
            <person name="Brooks B."/>
            <person name="Olm M.R."/>
            <person name="Firek B.A."/>
            <person name="Baker R."/>
            <person name="Thomas B.C."/>
            <person name="Morowitz M.J."/>
            <person name="Banfield J.F."/>
        </authorList>
    </citation>
    <scope>NUCLEOTIDE SEQUENCE [LARGE SCALE GENOMIC DNA]</scope>
    <source>
        <strain evidence="1">S2_003_000_R2_14</strain>
    </source>
</reference>
<name>A0A2W5U411_9BACT</name>
<dbReference type="AlphaFoldDB" id="A0A2W5U411"/>
<evidence type="ECO:0008006" key="3">
    <source>
        <dbReference type="Google" id="ProtNLM"/>
    </source>
</evidence>
<proteinExistence type="predicted"/>
<sequence length="238" mass="25697">MSRIAKADVNRALEVAAMRIQDAGGADGRVSRAEMTKALKNLTGTEKKLADVFFKFIDNRDFKKGAQVTKTDIDRAVAYAKQKMIAKYDLNNNGLSSAEVKKMSLTGKLAVDLARELKAAAAGQNALDAGSFLEFKEELTTALSRTDVTSASQVDALLKEQIIAACHQSTYEHVTTLAEAFEAVDQGEFVIREVKDKKTGELYTSIDYGAGDSTYGAIFKKGSATPAAAIHDGEVQKF</sequence>
<accession>A0A2W5U411</accession>
<dbReference type="Proteomes" id="UP000249061">
    <property type="component" value="Unassembled WGS sequence"/>
</dbReference>
<dbReference type="EMBL" id="QFQP01000001">
    <property type="protein sequence ID" value="PZR18345.1"/>
    <property type="molecule type" value="Genomic_DNA"/>
</dbReference>